<protein>
    <submittedName>
        <fullName evidence="1">Uncharacterized protein</fullName>
    </submittedName>
</protein>
<organism evidence="1 2">
    <name type="scientific">Lasiosphaeria hispida</name>
    <dbReference type="NCBI Taxonomy" id="260671"/>
    <lineage>
        <taxon>Eukaryota</taxon>
        <taxon>Fungi</taxon>
        <taxon>Dikarya</taxon>
        <taxon>Ascomycota</taxon>
        <taxon>Pezizomycotina</taxon>
        <taxon>Sordariomycetes</taxon>
        <taxon>Sordariomycetidae</taxon>
        <taxon>Sordariales</taxon>
        <taxon>Lasiosphaeriaceae</taxon>
        <taxon>Lasiosphaeria</taxon>
    </lineage>
</organism>
<evidence type="ECO:0000313" key="1">
    <source>
        <dbReference type="EMBL" id="KAK3363909.1"/>
    </source>
</evidence>
<reference evidence="1" key="1">
    <citation type="journal article" date="2023" name="Mol. Phylogenet. Evol.">
        <title>Genome-scale phylogeny and comparative genomics of the fungal order Sordariales.</title>
        <authorList>
            <person name="Hensen N."/>
            <person name="Bonometti L."/>
            <person name="Westerberg I."/>
            <person name="Brannstrom I.O."/>
            <person name="Guillou S."/>
            <person name="Cros-Aarteil S."/>
            <person name="Calhoun S."/>
            <person name="Haridas S."/>
            <person name="Kuo A."/>
            <person name="Mondo S."/>
            <person name="Pangilinan J."/>
            <person name="Riley R."/>
            <person name="LaButti K."/>
            <person name="Andreopoulos B."/>
            <person name="Lipzen A."/>
            <person name="Chen C."/>
            <person name="Yan M."/>
            <person name="Daum C."/>
            <person name="Ng V."/>
            <person name="Clum A."/>
            <person name="Steindorff A."/>
            <person name="Ohm R.A."/>
            <person name="Martin F."/>
            <person name="Silar P."/>
            <person name="Natvig D.O."/>
            <person name="Lalanne C."/>
            <person name="Gautier V."/>
            <person name="Ament-Velasquez S.L."/>
            <person name="Kruys A."/>
            <person name="Hutchinson M.I."/>
            <person name="Powell A.J."/>
            <person name="Barry K."/>
            <person name="Miller A.N."/>
            <person name="Grigoriev I.V."/>
            <person name="Debuchy R."/>
            <person name="Gladieux P."/>
            <person name="Hiltunen Thoren M."/>
            <person name="Johannesson H."/>
        </authorList>
    </citation>
    <scope>NUCLEOTIDE SEQUENCE</scope>
    <source>
        <strain evidence="1">CBS 955.72</strain>
    </source>
</reference>
<comment type="caution">
    <text evidence="1">The sequence shown here is derived from an EMBL/GenBank/DDBJ whole genome shotgun (WGS) entry which is preliminary data.</text>
</comment>
<gene>
    <name evidence="1" type="ORF">B0T25DRAFT_562887</name>
</gene>
<reference evidence="1" key="2">
    <citation type="submission" date="2023-06" db="EMBL/GenBank/DDBJ databases">
        <authorList>
            <consortium name="Lawrence Berkeley National Laboratory"/>
            <person name="Haridas S."/>
            <person name="Hensen N."/>
            <person name="Bonometti L."/>
            <person name="Westerberg I."/>
            <person name="Brannstrom I.O."/>
            <person name="Guillou S."/>
            <person name="Cros-Aarteil S."/>
            <person name="Calhoun S."/>
            <person name="Kuo A."/>
            <person name="Mondo S."/>
            <person name="Pangilinan J."/>
            <person name="Riley R."/>
            <person name="Labutti K."/>
            <person name="Andreopoulos B."/>
            <person name="Lipzen A."/>
            <person name="Chen C."/>
            <person name="Yanf M."/>
            <person name="Daum C."/>
            <person name="Ng V."/>
            <person name="Clum A."/>
            <person name="Steindorff A."/>
            <person name="Ohm R."/>
            <person name="Martin F."/>
            <person name="Silar P."/>
            <person name="Natvig D."/>
            <person name="Lalanne C."/>
            <person name="Gautier V."/>
            <person name="Ament-Velasquez S.L."/>
            <person name="Kruys A."/>
            <person name="Hutchinson M.I."/>
            <person name="Powell A.J."/>
            <person name="Barry K."/>
            <person name="Miller A.N."/>
            <person name="Grigoriev I.V."/>
            <person name="Debuchy R."/>
            <person name="Gladieux P."/>
            <person name="Thoren M.H."/>
            <person name="Johannesson H."/>
        </authorList>
    </citation>
    <scope>NUCLEOTIDE SEQUENCE</scope>
    <source>
        <strain evidence="1">CBS 955.72</strain>
    </source>
</reference>
<proteinExistence type="predicted"/>
<evidence type="ECO:0000313" key="2">
    <source>
        <dbReference type="Proteomes" id="UP001275084"/>
    </source>
</evidence>
<keyword evidence="2" id="KW-1185">Reference proteome</keyword>
<name>A0AAJ0HWI1_9PEZI</name>
<dbReference type="Proteomes" id="UP001275084">
    <property type="component" value="Unassembled WGS sequence"/>
</dbReference>
<accession>A0AAJ0HWI1</accession>
<sequence>MAPPRSPREVAFWRLLDFSNTNSLPASPAECVEFAPINKDVPGLLFALAPAAPAPPAADTRDLPQADDTHLESCHDLGASYIQANAARFPGDQPIAPWESADLFMEAGQAVPYQEEDTYERTLHHDDENPRRPWEPPLLSATTPIASAGASLPIGPRLLTSLPRLAQSYKASW</sequence>
<dbReference type="AlphaFoldDB" id="A0AAJ0HWI1"/>
<dbReference type="EMBL" id="JAUIQD010000001">
    <property type="protein sequence ID" value="KAK3363909.1"/>
    <property type="molecule type" value="Genomic_DNA"/>
</dbReference>